<feature type="transmembrane region" description="Helical" evidence="1">
    <location>
        <begin position="6"/>
        <end position="29"/>
    </location>
</feature>
<dbReference type="EMBL" id="BKCJ010249317">
    <property type="protein sequence ID" value="GEZ17927.1"/>
    <property type="molecule type" value="Genomic_DNA"/>
</dbReference>
<evidence type="ECO:0000313" key="2">
    <source>
        <dbReference type="EMBL" id="GEZ17927.1"/>
    </source>
</evidence>
<gene>
    <name evidence="2" type="ORF">Tci_489900</name>
</gene>
<keyword evidence="1" id="KW-1133">Transmembrane helix</keyword>
<reference evidence="2" key="1">
    <citation type="journal article" date="2019" name="Sci. Rep.">
        <title>Draft genome of Tanacetum cinerariifolium, the natural source of mosquito coil.</title>
        <authorList>
            <person name="Yamashiro T."/>
            <person name="Shiraishi A."/>
            <person name="Satake H."/>
            <person name="Nakayama K."/>
        </authorList>
    </citation>
    <scope>NUCLEOTIDE SEQUENCE</scope>
</reference>
<comment type="caution">
    <text evidence="2">The sequence shown here is derived from an EMBL/GenBank/DDBJ whole genome shotgun (WGS) entry which is preliminary data.</text>
</comment>
<proteinExistence type="predicted"/>
<accession>A0A699I404</accession>
<sequence length="235" mass="24319">VIVVVILIVVVAIVRVVIFAAINGVVVVVDTTNILEFNTSKDRYGDNGMSDLIGGLVTKSGGDVVDVTDDEDPTNEDGDTGMGDLIGVSVSLGVEIFSEEKKSRESNIGGSDNTGDTGKTVGRAIIAWGGGMESYACGDVFDLIGDVDPTDEDEDIGIGNSIGVLASLGGEIFSGGKKWRESNIDDSDNTGDGGKIVGEPIRACCGIGERASEAKRSLVKSSKKLEEVFPGEAGK</sequence>
<keyword evidence="1" id="KW-0812">Transmembrane</keyword>
<protein>
    <submittedName>
        <fullName evidence="2">Uncharacterized protein</fullName>
    </submittedName>
</protein>
<name>A0A699I404_TANCI</name>
<organism evidence="2">
    <name type="scientific">Tanacetum cinerariifolium</name>
    <name type="common">Dalmatian daisy</name>
    <name type="synonym">Chrysanthemum cinerariifolium</name>
    <dbReference type="NCBI Taxonomy" id="118510"/>
    <lineage>
        <taxon>Eukaryota</taxon>
        <taxon>Viridiplantae</taxon>
        <taxon>Streptophyta</taxon>
        <taxon>Embryophyta</taxon>
        <taxon>Tracheophyta</taxon>
        <taxon>Spermatophyta</taxon>
        <taxon>Magnoliopsida</taxon>
        <taxon>eudicotyledons</taxon>
        <taxon>Gunneridae</taxon>
        <taxon>Pentapetalae</taxon>
        <taxon>asterids</taxon>
        <taxon>campanulids</taxon>
        <taxon>Asterales</taxon>
        <taxon>Asteraceae</taxon>
        <taxon>Asteroideae</taxon>
        <taxon>Anthemideae</taxon>
        <taxon>Anthemidinae</taxon>
        <taxon>Tanacetum</taxon>
    </lineage>
</organism>
<keyword evidence="1" id="KW-0472">Membrane</keyword>
<feature type="non-terminal residue" evidence="2">
    <location>
        <position position="1"/>
    </location>
</feature>
<dbReference type="AlphaFoldDB" id="A0A699I404"/>
<evidence type="ECO:0000256" key="1">
    <source>
        <dbReference type="SAM" id="Phobius"/>
    </source>
</evidence>